<comment type="catalytic activity">
    <reaction evidence="5 6">
        <text>2-deoxy-D-ribose 5-phosphate = D-glyceraldehyde 3-phosphate + acetaldehyde</text>
        <dbReference type="Rhea" id="RHEA:12821"/>
        <dbReference type="ChEBI" id="CHEBI:15343"/>
        <dbReference type="ChEBI" id="CHEBI:59776"/>
        <dbReference type="ChEBI" id="CHEBI:62877"/>
        <dbReference type="EC" id="4.1.2.4"/>
    </reaction>
</comment>
<dbReference type="InterPro" id="IPR002915">
    <property type="entry name" value="DeoC/FbaB/LacD_aldolase"/>
</dbReference>
<dbReference type="GO" id="GO:0004139">
    <property type="term" value="F:deoxyribose-phosphate aldolase activity"/>
    <property type="evidence" value="ECO:0007669"/>
    <property type="project" value="UniProtKB-UniRule"/>
</dbReference>
<dbReference type="NCBIfam" id="TIGR00126">
    <property type="entry name" value="deoC"/>
    <property type="match status" value="1"/>
</dbReference>
<dbReference type="Gene3D" id="3.20.20.70">
    <property type="entry name" value="Aldolase class I"/>
    <property type="match status" value="1"/>
</dbReference>
<dbReference type="GO" id="GO:0016052">
    <property type="term" value="P:carbohydrate catabolic process"/>
    <property type="evidence" value="ECO:0007669"/>
    <property type="project" value="TreeGrafter"/>
</dbReference>
<feature type="active site" description="Proton donor/acceptor" evidence="6">
    <location>
        <position position="192"/>
    </location>
</feature>
<name>A0A402B7F8_9CHLR</name>
<dbReference type="RefSeq" id="WP_126627653.1">
    <property type="nucleotide sequence ID" value="NZ_BIFT01000001.1"/>
</dbReference>
<gene>
    <name evidence="7" type="primary">deoC_1</name>
    <name evidence="6" type="synonym">deoC</name>
    <name evidence="7" type="ORF">KDA_27700</name>
</gene>
<evidence type="ECO:0000256" key="3">
    <source>
        <dbReference type="ARBA" id="ARBA00023239"/>
    </source>
</evidence>
<evidence type="ECO:0000313" key="7">
    <source>
        <dbReference type="EMBL" id="GCE27286.1"/>
    </source>
</evidence>
<accession>A0A402B7F8</accession>
<dbReference type="PIRSF" id="PIRSF001357">
    <property type="entry name" value="DeoC"/>
    <property type="match status" value="1"/>
</dbReference>
<comment type="caution">
    <text evidence="7">The sequence shown here is derived from an EMBL/GenBank/DDBJ whole genome shotgun (WGS) entry which is preliminary data.</text>
</comment>
<dbReference type="GO" id="GO:0005737">
    <property type="term" value="C:cytoplasm"/>
    <property type="evidence" value="ECO:0007669"/>
    <property type="project" value="UniProtKB-SubCell"/>
</dbReference>
<dbReference type="GO" id="GO:0006018">
    <property type="term" value="P:2-deoxyribose 1-phosphate catabolic process"/>
    <property type="evidence" value="ECO:0007669"/>
    <property type="project" value="UniProtKB-UniRule"/>
</dbReference>
<reference evidence="8" key="1">
    <citation type="submission" date="2018-12" db="EMBL/GenBank/DDBJ databases">
        <title>Tengunoibacter tsumagoiensis gen. nov., sp. nov., Dictyobacter kobayashii sp. nov., D. alpinus sp. nov., and D. joshuensis sp. nov. and description of Dictyobacteraceae fam. nov. within the order Ktedonobacterales isolated from Tengu-no-mugimeshi.</title>
        <authorList>
            <person name="Wang C.M."/>
            <person name="Zheng Y."/>
            <person name="Sakai Y."/>
            <person name="Toyoda A."/>
            <person name="Minakuchi Y."/>
            <person name="Abe K."/>
            <person name="Yokota A."/>
            <person name="Yabe S."/>
        </authorList>
    </citation>
    <scope>NUCLEOTIDE SEQUENCE [LARGE SCALE GENOMIC DNA]</scope>
    <source>
        <strain evidence="8">Uno16</strain>
    </source>
</reference>
<dbReference type="OrthoDB" id="9778711at2"/>
<evidence type="ECO:0000256" key="2">
    <source>
        <dbReference type="ARBA" id="ARBA00022490"/>
    </source>
</evidence>
<evidence type="ECO:0000256" key="6">
    <source>
        <dbReference type="HAMAP-Rule" id="MF_00114"/>
    </source>
</evidence>
<dbReference type="Proteomes" id="UP000287171">
    <property type="component" value="Unassembled WGS sequence"/>
</dbReference>
<keyword evidence="8" id="KW-1185">Reference proteome</keyword>
<comment type="function">
    <text evidence="6">Catalyzes a reversible aldol reaction between acetaldehyde and D-glyceraldehyde 3-phosphate to generate 2-deoxy-D-ribose 5-phosphate.</text>
</comment>
<keyword evidence="4 6" id="KW-0704">Schiff base</keyword>
<dbReference type="InterPro" id="IPR013785">
    <property type="entry name" value="Aldolase_TIM"/>
</dbReference>
<dbReference type="HAMAP" id="MF_00114">
    <property type="entry name" value="DeoC_type1"/>
    <property type="match status" value="1"/>
</dbReference>
<dbReference type="AlphaFoldDB" id="A0A402B7F8"/>
<evidence type="ECO:0000256" key="1">
    <source>
        <dbReference type="ARBA" id="ARBA00010936"/>
    </source>
</evidence>
<comment type="similarity">
    <text evidence="1 6">Belongs to the DeoC/FbaB aldolase family. DeoC type 1 subfamily.</text>
</comment>
<feature type="active site" description="Schiff-base intermediate with acetaldehyde" evidence="6">
    <location>
        <position position="163"/>
    </location>
</feature>
<comment type="pathway">
    <text evidence="6">Carbohydrate degradation; 2-deoxy-D-ribose 1-phosphate degradation; D-glyceraldehyde 3-phosphate and acetaldehyde from 2-deoxy-alpha-D-ribose 1-phosphate: step 2/2.</text>
</comment>
<evidence type="ECO:0000256" key="4">
    <source>
        <dbReference type="ARBA" id="ARBA00023270"/>
    </source>
</evidence>
<comment type="subcellular location">
    <subcellularLocation>
        <location evidence="6">Cytoplasm</location>
    </subcellularLocation>
</comment>
<feature type="active site" description="Proton donor/acceptor" evidence="6">
    <location>
        <position position="99"/>
    </location>
</feature>
<protein>
    <recommendedName>
        <fullName evidence="6">Deoxyribose-phosphate aldolase</fullName>
        <shortName evidence="6">DERA</shortName>
        <ecNumber evidence="6">4.1.2.4</ecNumber>
    </recommendedName>
    <alternativeName>
        <fullName evidence="6">2-deoxy-D-ribose 5-phosphate aldolase</fullName>
    </alternativeName>
    <alternativeName>
        <fullName evidence="6">Phosphodeoxyriboaldolase</fullName>
        <shortName evidence="6">Deoxyriboaldolase</shortName>
    </alternativeName>
</protein>
<dbReference type="SMART" id="SM01133">
    <property type="entry name" value="DeoC"/>
    <property type="match status" value="1"/>
</dbReference>
<dbReference type="GO" id="GO:0009264">
    <property type="term" value="P:deoxyribonucleotide catabolic process"/>
    <property type="evidence" value="ECO:0007669"/>
    <property type="project" value="UniProtKB-UniRule"/>
</dbReference>
<dbReference type="CDD" id="cd00959">
    <property type="entry name" value="DeoC"/>
    <property type="match status" value="1"/>
</dbReference>
<sequence>MSQIQINRHIDQINRYLDHAVLKPELTHTEAIDAIKLGVEYKVRTVCVRPCDIELALDLCAGSETDVCCVLGFPHGVLPAVLKAEEAKHYVTLGVKEIDMVVNYSYIRSALWKEVEEDIQAVHAITSPAGVVLKVILETSMLTLDQITQATTSAQRVGADFVKTSTGFNGPGATEEAVTAMLEAAQGKIKVKASGGVRDTQKALRFIAMGCQRLGVNYTSTAAICDGITEESTSTPTHEY</sequence>
<dbReference type="PANTHER" id="PTHR10889:SF1">
    <property type="entry name" value="DEOXYRIBOSE-PHOSPHATE ALDOLASE"/>
    <property type="match status" value="1"/>
</dbReference>
<dbReference type="EC" id="4.1.2.4" evidence="6"/>
<dbReference type="PANTHER" id="PTHR10889">
    <property type="entry name" value="DEOXYRIBOSE-PHOSPHATE ALDOLASE"/>
    <property type="match status" value="1"/>
</dbReference>
<keyword evidence="3 6" id="KW-0456">Lyase</keyword>
<evidence type="ECO:0000313" key="8">
    <source>
        <dbReference type="Proteomes" id="UP000287171"/>
    </source>
</evidence>
<evidence type="ECO:0000256" key="5">
    <source>
        <dbReference type="ARBA" id="ARBA00048791"/>
    </source>
</evidence>
<dbReference type="EMBL" id="BIFT01000001">
    <property type="protein sequence ID" value="GCE27286.1"/>
    <property type="molecule type" value="Genomic_DNA"/>
</dbReference>
<dbReference type="SUPFAM" id="SSF51569">
    <property type="entry name" value="Aldolase"/>
    <property type="match status" value="1"/>
</dbReference>
<dbReference type="InterPro" id="IPR011343">
    <property type="entry name" value="DeoC"/>
</dbReference>
<dbReference type="Pfam" id="PF01791">
    <property type="entry name" value="DeoC"/>
    <property type="match status" value="1"/>
</dbReference>
<keyword evidence="2 6" id="KW-0963">Cytoplasm</keyword>
<dbReference type="UniPathway" id="UPA00002">
    <property type="reaction ID" value="UER00468"/>
</dbReference>
<proteinExistence type="inferred from homology"/>
<dbReference type="InterPro" id="IPR028581">
    <property type="entry name" value="DeoC_typeI"/>
</dbReference>
<organism evidence="7 8">
    <name type="scientific">Dictyobacter alpinus</name>
    <dbReference type="NCBI Taxonomy" id="2014873"/>
    <lineage>
        <taxon>Bacteria</taxon>
        <taxon>Bacillati</taxon>
        <taxon>Chloroflexota</taxon>
        <taxon>Ktedonobacteria</taxon>
        <taxon>Ktedonobacterales</taxon>
        <taxon>Dictyobacteraceae</taxon>
        <taxon>Dictyobacter</taxon>
    </lineage>
</organism>